<gene>
    <name evidence="3" type="ORF">ACFQGP_02960</name>
</gene>
<dbReference type="RefSeq" id="WP_125554086.1">
    <property type="nucleotide sequence ID" value="NZ_JBHSSL010000019.1"/>
</dbReference>
<dbReference type="SUPFAM" id="SSF56601">
    <property type="entry name" value="beta-lactamase/transpeptidase-like"/>
    <property type="match status" value="1"/>
</dbReference>
<dbReference type="Pfam" id="PF00144">
    <property type="entry name" value="Beta-lactamase"/>
    <property type="match status" value="1"/>
</dbReference>
<dbReference type="PANTHER" id="PTHR43283:SF11">
    <property type="entry name" value="BETA-LACTAMASE-RELATED DOMAIN-CONTAINING PROTEIN"/>
    <property type="match status" value="1"/>
</dbReference>
<dbReference type="EC" id="3.-.-.-" evidence="3"/>
<feature type="domain" description="Beta-lactamase-related" evidence="2">
    <location>
        <begin position="16"/>
        <end position="325"/>
    </location>
</feature>
<proteinExistence type="predicted"/>
<organism evidence="3 4">
    <name type="scientific">Loigolactobacillus jiayinensis</name>
    <dbReference type="NCBI Taxonomy" id="2486016"/>
    <lineage>
        <taxon>Bacteria</taxon>
        <taxon>Bacillati</taxon>
        <taxon>Bacillota</taxon>
        <taxon>Bacilli</taxon>
        <taxon>Lactobacillales</taxon>
        <taxon>Lactobacillaceae</taxon>
        <taxon>Loigolactobacillus</taxon>
    </lineage>
</organism>
<dbReference type="Proteomes" id="UP001596289">
    <property type="component" value="Unassembled WGS sequence"/>
</dbReference>
<comment type="caution">
    <text evidence="3">The sequence shown here is derived from an EMBL/GenBank/DDBJ whole genome shotgun (WGS) entry which is preliminary data.</text>
</comment>
<dbReference type="Gene3D" id="3.40.710.10">
    <property type="entry name" value="DD-peptidase/beta-lactamase superfamily"/>
    <property type="match status" value="1"/>
</dbReference>
<evidence type="ECO:0000313" key="3">
    <source>
        <dbReference type="EMBL" id="MFC6169536.1"/>
    </source>
</evidence>
<keyword evidence="4" id="KW-1185">Reference proteome</keyword>
<dbReference type="PANTHER" id="PTHR43283">
    <property type="entry name" value="BETA-LACTAMASE-RELATED"/>
    <property type="match status" value="1"/>
</dbReference>
<sequence length="339" mass="38477">MINDKRETNLYQFLKQTINQKMVSGISYSVLNQNERDLFYLGKVGQKISSSSLNPNMIYDLASLTKVVGTTTRVLQLLANGQINLFDSVSKYVPKFHHSEITIQNLLLHNSGLPNDLADVHQLTRATLINKIFSTNLKSQPGLLTCYSDLGYILLGWVIEKIDNSSLQDSFAKHIFVPLEMKDTGYNLKRDKSLFIPTEIQKQRGGLIQGEVHDYKALLLNGMSGHAGLFSTLLDLCHFTTMLLNGGVYKNKIIIPKTGMELLNRIQYGGRSLGWLCNLEKSQYWHTGFTGTSITFNLKQQQAFICLTNRTYPTRSNTQWIDARKQAFAIFFNDSKEKF</sequence>
<dbReference type="InterPro" id="IPR001466">
    <property type="entry name" value="Beta-lactam-related"/>
</dbReference>
<evidence type="ECO:0000259" key="2">
    <source>
        <dbReference type="Pfam" id="PF00144"/>
    </source>
</evidence>
<name>A0ABW1RBN7_9LACO</name>
<dbReference type="InterPro" id="IPR050789">
    <property type="entry name" value="Diverse_Enzym_Activities"/>
</dbReference>
<keyword evidence="1 3" id="KW-0378">Hydrolase</keyword>
<reference evidence="4" key="1">
    <citation type="journal article" date="2019" name="Int. J. Syst. Evol. Microbiol.">
        <title>The Global Catalogue of Microorganisms (GCM) 10K type strain sequencing project: providing services to taxonomists for standard genome sequencing and annotation.</title>
        <authorList>
            <consortium name="The Broad Institute Genomics Platform"/>
            <consortium name="The Broad Institute Genome Sequencing Center for Infectious Disease"/>
            <person name="Wu L."/>
            <person name="Ma J."/>
        </authorList>
    </citation>
    <scope>NUCLEOTIDE SEQUENCE [LARGE SCALE GENOMIC DNA]</scope>
    <source>
        <strain evidence="4">CCM 8904</strain>
    </source>
</reference>
<dbReference type="EMBL" id="JBHSSL010000019">
    <property type="protein sequence ID" value="MFC6169536.1"/>
    <property type="molecule type" value="Genomic_DNA"/>
</dbReference>
<evidence type="ECO:0000313" key="4">
    <source>
        <dbReference type="Proteomes" id="UP001596289"/>
    </source>
</evidence>
<dbReference type="InterPro" id="IPR012338">
    <property type="entry name" value="Beta-lactam/transpept-like"/>
</dbReference>
<accession>A0ABW1RBN7</accession>
<dbReference type="GO" id="GO:0016787">
    <property type="term" value="F:hydrolase activity"/>
    <property type="evidence" value="ECO:0007669"/>
    <property type="project" value="UniProtKB-KW"/>
</dbReference>
<protein>
    <submittedName>
        <fullName evidence="3">Serine hydrolase domain-containing protein</fullName>
        <ecNumber evidence="3">3.-.-.-</ecNumber>
    </submittedName>
</protein>
<evidence type="ECO:0000256" key="1">
    <source>
        <dbReference type="ARBA" id="ARBA00022801"/>
    </source>
</evidence>